<dbReference type="AlphaFoldDB" id="A0A845QII2"/>
<dbReference type="EMBL" id="QXWK01000002">
    <property type="protein sequence ID" value="NBH60497.1"/>
    <property type="molecule type" value="Genomic_DNA"/>
</dbReference>
<feature type="signal peptide" evidence="2">
    <location>
        <begin position="1"/>
        <end position="33"/>
    </location>
</feature>
<keyword evidence="4" id="KW-1185">Reference proteome</keyword>
<proteinExistence type="predicted"/>
<evidence type="ECO:0000313" key="4">
    <source>
        <dbReference type="Proteomes" id="UP000446866"/>
    </source>
</evidence>
<feature type="region of interest" description="Disordered" evidence="1">
    <location>
        <begin position="34"/>
        <end position="56"/>
    </location>
</feature>
<evidence type="ECO:0000256" key="2">
    <source>
        <dbReference type="SAM" id="SignalP"/>
    </source>
</evidence>
<comment type="caution">
    <text evidence="3">The sequence shown here is derived from an EMBL/GenBank/DDBJ whole genome shotgun (WGS) entry which is preliminary data.</text>
</comment>
<name>A0A845QII2_9FIRM</name>
<sequence length="110" mass="12077">MNQRKTCNPIQKTIAILLSVCLVVSAIPAAAFADDSDQQKERAGTSANTGSEAITYLNPEDVTEDEAILSESGEDYTTFDLGGKKRYSIFFTENVRFKDENGELTDYDPA</sequence>
<dbReference type="RefSeq" id="WP_160200798.1">
    <property type="nucleotide sequence ID" value="NZ_QXWK01000002.1"/>
</dbReference>
<evidence type="ECO:0000256" key="1">
    <source>
        <dbReference type="SAM" id="MobiDB-lite"/>
    </source>
</evidence>
<dbReference type="Proteomes" id="UP000446866">
    <property type="component" value="Unassembled WGS sequence"/>
</dbReference>
<keyword evidence="2" id="KW-0732">Signal</keyword>
<accession>A0A845QII2</accession>
<reference evidence="3 4" key="1">
    <citation type="submission" date="2018-08" db="EMBL/GenBank/DDBJ databases">
        <title>Murine metabolic-syndrome-specific gut microbial biobank.</title>
        <authorList>
            <person name="Liu C."/>
        </authorList>
    </citation>
    <scope>NUCLEOTIDE SEQUENCE [LARGE SCALE GENOMIC DNA]</scope>
    <source>
        <strain evidence="3 4">28</strain>
    </source>
</reference>
<gene>
    <name evidence="3" type="ORF">D0435_02255</name>
</gene>
<feature type="chain" id="PRO_5032565763" evidence="2">
    <location>
        <begin position="34"/>
        <end position="110"/>
    </location>
</feature>
<protein>
    <submittedName>
        <fullName evidence="3">Uncharacterized protein</fullName>
    </submittedName>
</protein>
<evidence type="ECO:0000313" key="3">
    <source>
        <dbReference type="EMBL" id="NBH60497.1"/>
    </source>
</evidence>
<organism evidence="3 4">
    <name type="scientific">Anaerotruncus colihominis</name>
    <dbReference type="NCBI Taxonomy" id="169435"/>
    <lineage>
        <taxon>Bacteria</taxon>
        <taxon>Bacillati</taxon>
        <taxon>Bacillota</taxon>
        <taxon>Clostridia</taxon>
        <taxon>Eubacteriales</taxon>
        <taxon>Oscillospiraceae</taxon>
        <taxon>Anaerotruncus</taxon>
    </lineage>
</organism>